<gene>
    <name evidence="1" type="ORF">S01H1_56397</name>
</gene>
<dbReference type="Gene3D" id="3.30.70.60">
    <property type="match status" value="1"/>
</dbReference>
<dbReference type="EMBL" id="BARS01036720">
    <property type="protein sequence ID" value="GAG18141.1"/>
    <property type="molecule type" value="Genomic_DNA"/>
</dbReference>
<dbReference type="Pfam" id="PF10741">
    <property type="entry name" value="T2SSM_b"/>
    <property type="match status" value="1"/>
</dbReference>
<proteinExistence type="predicted"/>
<feature type="non-terminal residue" evidence="1">
    <location>
        <position position="1"/>
    </location>
</feature>
<comment type="caution">
    <text evidence="1">The sequence shown here is derived from an EMBL/GenBank/DDBJ whole genome shotgun (WGS) entry which is preliminary data.</text>
</comment>
<protein>
    <submittedName>
        <fullName evidence="1">Uncharacterized protein</fullName>
    </submittedName>
</protein>
<reference evidence="1" key="1">
    <citation type="journal article" date="2014" name="Front. Microbiol.">
        <title>High frequency of phylogenetically diverse reductive dehalogenase-homologous genes in deep subseafloor sedimentary metagenomes.</title>
        <authorList>
            <person name="Kawai M."/>
            <person name="Futagami T."/>
            <person name="Toyoda A."/>
            <person name="Takaki Y."/>
            <person name="Nishi S."/>
            <person name="Hori S."/>
            <person name="Arai W."/>
            <person name="Tsubouchi T."/>
            <person name="Morono Y."/>
            <person name="Uchiyama I."/>
            <person name="Ito T."/>
            <person name="Fujiyama A."/>
            <person name="Inagaki F."/>
            <person name="Takami H."/>
        </authorList>
    </citation>
    <scope>NUCLEOTIDE SEQUENCE</scope>
    <source>
        <strain evidence="1">Expedition CK06-06</strain>
    </source>
</reference>
<accession>X0WZH2</accession>
<dbReference type="NCBIfam" id="NF040576">
    <property type="entry name" value="T2SS_GspM_XpsM"/>
    <property type="match status" value="1"/>
</dbReference>
<organism evidence="1">
    <name type="scientific">marine sediment metagenome</name>
    <dbReference type="NCBI Taxonomy" id="412755"/>
    <lineage>
        <taxon>unclassified sequences</taxon>
        <taxon>metagenomes</taxon>
        <taxon>ecological metagenomes</taxon>
    </lineage>
</organism>
<dbReference type="InterPro" id="IPR034756">
    <property type="entry name" value="T2SSM_b"/>
</dbReference>
<dbReference type="AlphaFoldDB" id="X0WZH2"/>
<dbReference type="InterPro" id="IPR014717">
    <property type="entry name" value="Transl_elong_EF1B/ribsomal_bS6"/>
</dbReference>
<name>X0WZH2_9ZZZZ</name>
<sequence length="179" mass="20404">YIVFAALSIAVIFFTIKFGIEPFLESQQRVREKTPVKIKQLEKYRQFVAGKAQAEKNLKRIQALTKRGYLKMLAGETSPLAAAHLQDTLKTLSAKNLINIKSEKVLDTKTMDFFERIPVQIEFTSTITNLTNFLYDIETYGKLLIITDLNIRVTSRRNPRDVRATLVVAGFMKGGKMDK</sequence>
<evidence type="ECO:0000313" key="1">
    <source>
        <dbReference type="EMBL" id="GAG18141.1"/>
    </source>
</evidence>